<name>A0A4S2GZJ0_9PROT</name>
<sequence>MARRERAPDAPLPIDAFGDGGFRIAGRRHEGSILLFAGEVHPWPRGDAAGPKDVAAADLSLFLDAADRPDVLVLGVGPAMRHPATELRKALREAGIGLEVADTPAACRLYNLIAGESRRVGAALMAV</sequence>
<keyword evidence="2" id="KW-1185">Reference proteome</keyword>
<dbReference type="RefSeq" id="WP_135996422.1">
    <property type="nucleotide sequence ID" value="NZ_CP071057.1"/>
</dbReference>
<organism evidence="1 2">
    <name type="scientific">Marinicauda algicola</name>
    <dbReference type="NCBI Taxonomy" id="2029849"/>
    <lineage>
        <taxon>Bacteria</taxon>
        <taxon>Pseudomonadati</taxon>
        <taxon>Pseudomonadota</taxon>
        <taxon>Alphaproteobacteria</taxon>
        <taxon>Maricaulales</taxon>
        <taxon>Maricaulaceae</taxon>
        <taxon>Marinicauda</taxon>
    </lineage>
</organism>
<dbReference type="EMBL" id="SRXW01000003">
    <property type="protein sequence ID" value="TGY88576.1"/>
    <property type="molecule type" value="Genomic_DNA"/>
</dbReference>
<evidence type="ECO:0000313" key="2">
    <source>
        <dbReference type="Proteomes" id="UP000308054"/>
    </source>
</evidence>
<comment type="caution">
    <text evidence="1">The sequence shown here is derived from an EMBL/GenBank/DDBJ whole genome shotgun (WGS) entry which is preliminary data.</text>
</comment>
<dbReference type="Pfam" id="PF04430">
    <property type="entry name" value="DUF498"/>
    <property type="match status" value="1"/>
</dbReference>
<gene>
    <name evidence="1" type="ORF">E5163_12250</name>
</gene>
<dbReference type="InterPro" id="IPR007523">
    <property type="entry name" value="NDUFAF3/AAMDC"/>
</dbReference>
<proteinExistence type="predicted"/>
<dbReference type="InterPro" id="IPR036748">
    <property type="entry name" value="MTH938-like_sf"/>
</dbReference>
<reference evidence="1 2" key="1">
    <citation type="journal article" date="2017" name="Int. J. Syst. Evol. Microbiol.">
        <title>Marinicauda algicola sp. nov., isolated from a marine red alga Rhodosorus marinus.</title>
        <authorList>
            <person name="Jeong S.E."/>
            <person name="Jeon S.H."/>
            <person name="Chun B.H."/>
            <person name="Kim D.W."/>
            <person name="Jeon C.O."/>
        </authorList>
    </citation>
    <scope>NUCLEOTIDE SEQUENCE [LARGE SCALE GENOMIC DNA]</scope>
    <source>
        <strain evidence="1 2">JCM 31718</strain>
    </source>
</reference>
<dbReference type="OrthoDB" id="7351393at2"/>
<dbReference type="Gene3D" id="3.40.1230.10">
    <property type="entry name" value="MTH938-like"/>
    <property type="match status" value="1"/>
</dbReference>
<accession>A0A4S2GZJ0</accession>
<evidence type="ECO:0000313" key="1">
    <source>
        <dbReference type="EMBL" id="TGY88576.1"/>
    </source>
</evidence>
<evidence type="ECO:0008006" key="3">
    <source>
        <dbReference type="Google" id="ProtNLM"/>
    </source>
</evidence>
<dbReference type="CDD" id="cd00248">
    <property type="entry name" value="Mth938-like"/>
    <property type="match status" value="1"/>
</dbReference>
<dbReference type="AlphaFoldDB" id="A0A4S2GZJ0"/>
<dbReference type="PANTHER" id="PTHR21192">
    <property type="entry name" value="NUCLEAR PROTEIN E3-3"/>
    <property type="match status" value="1"/>
</dbReference>
<dbReference type="Proteomes" id="UP000308054">
    <property type="component" value="Unassembled WGS sequence"/>
</dbReference>
<dbReference type="SUPFAM" id="SSF64076">
    <property type="entry name" value="MTH938-like"/>
    <property type="match status" value="1"/>
</dbReference>
<protein>
    <recommendedName>
        <fullName evidence="3">Mth938-like domain-containing protein</fullName>
    </recommendedName>
</protein>
<dbReference type="PANTHER" id="PTHR21192:SF2">
    <property type="entry name" value="NADH DEHYDROGENASE [UBIQUINONE] 1 ALPHA SUBCOMPLEX ASSEMBLY FACTOR 3"/>
    <property type="match status" value="1"/>
</dbReference>